<proteinExistence type="predicted"/>
<protein>
    <submittedName>
        <fullName evidence="1">Uncharacterized protein</fullName>
    </submittedName>
</protein>
<evidence type="ECO:0000313" key="1">
    <source>
        <dbReference type="EMBL" id="ACI57420.1"/>
    </source>
</evidence>
<dbReference type="AlphaFoldDB" id="A0ABF7QTP5"/>
<accession>A0ABF7QTP5</accession>
<dbReference type="Proteomes" id="UP000008330">
    <property type="component" value="Chromosome"/>
</dbReference>
<organism evidence="1 2">
    <name type="scientific">Rhizobium leguminosarum bv. trifolii (strain WSM2304)</name>
    <dbReference type="NCBI Taxonomy" id="395492"/>
    <lineage>
        <taxon>Bacteria</taxon>
        <taxon>Pseudomonadati</taxon>
        <taxon>Pseudomonadota</taxon>
        <taxon>Alphaproteobacteria</taxon>
        <taxon>Hyphomicrobiales</taxon>
        <taxon>Rhizobiaceae</taxon>
        <taxon>Rhizobium/Agrobacterium group</taxon>
        <taxon>Rhizobium</taxon>
    </lineage>
</organism>
<keyword evidence="2" id="KW-1185">Reference proteome</keyword>
<sequence>MSLFGHCTHLIEAHFRFSRIAAGGDPLENAVCGLSAVLQATTAADPKIGFPVEVAEDLGDRMLQVTPMISEAAGKWIARELTNMGMAAAIALVTRSADDPLRHDQRCYAALLHCDLSAAVCRREIARRGDPLVRVIGIERAWSASDHNEHPLQ</sequence>
<dbReference type="EMBL" id="CP001191">
    <property type="protein sequence ID" value="ACI57420.1"/>
    <property type="molecule type" value="Genomic_DNA"/>
</dbReference>
<gene>
    <name evidence="1" type="ordered locus">Rleg2_4158</name>
</gene>
<dbReference type="KEGG" id="rlt:Rleg2_4158"/>
<reference evidence="1 2" key="1">
    <citation type="journal article" date="2010" name="Stand. Genomic Sci.">
        <title>Complete genome sequence of Rhizobium leguminosarum bv trifolii strain WSM2304, an effective microsymbiont of the South American clover Trifolium polymorphum.</title>
        <authorList>
            <person name="Reeve W."/>
            <person name="O'Hara G."/>
            <person name="Chain P."/>
            <person name="Ardley J."/>
            <person name="Brau L."/>
            <person name="Nandesena K."/>
            <person name="Tiwari R."/>
            <person name="Malfatti S."/>
            <person name="Kiss H."/>
            <person name="Lapidus A."/>
            <person name="Copeland A."/>
            <person name="Nolan M."/>
            <person name="Land M."/>
            <person name="Ivanova N."/>
            <person name="Mavromatis K."/>
            <person name="Markowitz V."/>
            <person name="Kyrpides N."/>
            <person name="Melino V."/>
            <person name="Denton M."/>
            <person name="Yates R."/>
            <person name="Howieson J."/>
        </authorList>
    </citation>
    <scope>NUCLEOTIDE SEQUENCE [LARGE SCALE GENOMIC DNA]</scope>
    <source>
        <strain evidence="1 2">WSM2304</strain>
    </source>
</reference>
<name>A0ABF7QTP5_RHILW</name>
<evidence type="ECO:0000313" key="2">
    <source>
        <dbReference type="Proteomes" id="UP000008330"/>
    </source>
</evidence>
<dbReference type="RefSeq" id="WP_012559553.1">
    <property type="nucleotide sequence ID" value="NC_011369.1"/>
</dbReference>